<comment type="caution">
    <text evidence="2">The sequence shown here is derived from an EMBL/GenBank/DDBJ whole genome shotgun (WGS) entry which is preliminary data.</text>
</comment>
<evidence type="ECO:0000313" key="2">
    <source>
        <dbReference type="EMBL" id="KAF4676748.1"/>
    </source>
</evidence>
<accession>A0A7J6MYN7</accession>
<evidence type="ECO:0000313" key="3">
    <source>
        <dbReference type="Proteomes" id="UP000591131"/>
    </source>
</evidence>
<organism evidence="2 3">
    <name type="scientific">Perkinsus chesapeaki</name>
    <name type="common">Clam parasite</name>
    <name type="synonym">Perkinsus andrewsi</name>
    <dbReference type="NCBI Taxonomy" id="330153"/>
    <lineage>
        <taxon>Eukaryota</taxon>
        <taxon>Sar</taxon>
        <taxon>Alveolata</taxon>
        <taxon>Perkinsozoa</taxon>
        <taxon>Perkinsea</taxon>
        <taxon>Perkinsida</taxon>
        <taxon>Perkinsidae</taxon>
        <taxon>Perkinsus</taxon>
    </lineage>
</organism>
<dbReference type="OrthoDB" id="434711at2759"/>
<proteinExistence type="predicted"/>
<keyword evidence="3" id="KW-1185">Reference proteome</keyword>
<protein>
    <submittedName>
        <fullName evidence="2">Uncharacterized protein</fullName>
    </submittedName>
</protein>
<feature type="region of interest" description="Disordered" evidence="1">
    <location>
        <begin position="113"/>
        <end position="146"/>
    </location>
</feature>
<reference evidence="2 3" key="1">
    <citation type="submission" date="2020-04" db="EMBL/GenBank/DDBJ databases">
        <title>Perkinsus chesapeaki whole genome sequence.</title>
        <authorList>
            <person name="Bogema D.R."/>
        </authorList>
    </citation>
    <scope>NUCLEOTIDE SEQUENCE [LARGE SCALE GENOMIC DNA]</scope>
    <source>
        <strain evidence="2">ATCC PRA-425</strain>
    </source>
</reference>
<name>A0A7J6MYN7_PERCH</name>
<sequence>MGIYGEEFIRSLRIELGLNTGDLSEERWRELQEIAQDGVEAVTRKLEGRTGGELAALINQLMAGGGVAIISAHEINLTNSRPIPAASLPATGMLPFPKEVDTTTIGGRLAAPERRKAVVKRPAEGAGGRDNATGDGREPVRKGTFVSGKRRRLRLEELARNVQSSLEGGYFTMKEEGDDGLAEDFAKDLGL</sequence>
<dbReference type="EMBL" id="JAAPAO010000029">
    <property type="protein sequence ID" value="KAF4676748.1"/>
    <property type="molecule type" value="Genomic_DNA"/>
</dbReference>
<evidence type="ECO:0000256" key="1">
    <source>
        <dbReference type="SAM" id="MobiDB-lite"/>
    </source>
</evidence>
<dbReference type="Proteomes" id="UP000591131">
    <property type="component" value="Unassembled WGS sequence"/>
</dbReference>
<gene>
    <name evidence="2" type="ORF">FOL47_005169</name>
</gene>
<dbReference type="AlphaFoldDB" id="A0A7J6MYN7"/>